<dbReference type="PRINTS" id="PR00469">
    <property type="entry name" value="PNDRDTASEII"/>
</dbReference>
<dbReference type="RefSeq" id="WP_052594165.1">
    <property type="nucleotide sequence ID" value="NZ_CP011112.1"/>
</dbReference>
<keyword evidence="6" id="KW-1185">Reference proteome</keyword>
<feature type="domain" description="FAD/NAD(P)-binding" evidence="4">
    <location>
        <begin position="237"/>
        <end position="542"/>
    </location>
</feature>
<dbReference type="Gene3D" id="3.50.50.60">
    <property type="entry name" value="FAD/NAD(P)-binding domain"/>
    <property type="match status" value="2"/>
</dbReference>
<dbReference type="PATRIC" id="fig|571913.6.peg.3919"/>
<evidence type="ECO:0000256" key="3">
    <source>
        <dbReference type="ARBA" id="ARBA00048132"/>
    </source>
</evidence>
<dbReference type="InterPro" id="IPR023753">
    <property type="entry name" value="FAD/NAD-binding_dom"/>
</dbReference>
<dbReference type="KEGG" id="lmoi:VV02_19355"/>
<evidence type="ECO:0000256" key="2">
    <source>
        <dbReference type="ARBA" id="ARBA00023002"/>
    </source>
</evidence>
<dbReference type="Proteomes" id="UP000066480">
    <property type="component" value="Chromosome"/>
</dbReference>
<dbReference type="InterPro" id="IPR050097">
    <property type="entry name" value="Ferredoxin-NADP_redctase_2"/>
</dbReference>
<evidence type="ECO:0000256" key="1">
    <source>
        <dbReference type="ARBA" id="ARBA00022630"/>
    </source>
</evidence>
<dbReference type="PRINTS" id="PR00368">
    <property type="entry name" value="FADPNR"/>
</dbReference>
<dbReference type="OrthoDB" id="109585at2"/>
<dbReference type="STRING" id="571913.VV02_19355"/>
<dbReference type="GO" id="GO:0004791">
    <property type="term" value="F:thioredoxin-disulfide reductase (NADPH) activity"/>
    <property type="evidence" value="ECO:0007669"/>
    <property type="project" value="UniProtKB-EC"/>
</dbReference>
<evidence type="ECO:0000313" key="5">
    <source>
        <dbReference type="EMBL" id="AKU17494.1"/>
    </source>
</evidence>
<dbReference type="EMBL" id="CP011112">
    <property type="protein sequence ID" value="AKU17494.1"/>
    <property type="molecule type" value="Genomic_DNA"/>
</dbReference>
<keyword evidence="1" id="KW-0285">Flavoprotein</keyword>
<proteinExistence type="predicted"/>
<dbReference type="InterPro" id="IPR036188">
    <property type="entry name" value="FAD/NAD-bd_sf"/>
</dbReference>
<evidence type="ECO:0000313" key="6">
    <source>
        <dbReference type="Proteomes" id="UP000066480"/>
    </source>
</evidence>
<protein>
    <submittedName>
        <fullName evidence="5">Thioredoxin reductase</fullName>
    </submittedName>
</protein>
<gene>
    <name evidence="5" type="ORF">VV02_19355</name>
</gene>
<accession>A0A0K1JL91</accession>
<organism evidence="5 6">
    <name type="scientific">Luteipulveratus mongoliensis</name>
    <dbReference type="NCBI Taxonomy" id="571913"/>
    <lineage>
        <taxon>Bacteria</taxon>
        <taxon>Bacillati</taxon>
        <taxon>Actinomycetota</taxon>
        <taxon>Actinomycetes</taxon>
        <taxon>Micrococcales</taxon>
        <taxon>Dermacoccaceae</taxon>
        <taxon>Luteipulveratus</taxon>
    </lineage>
</organism>
<reference evidence="5 6" key="1">
    <citation type="submission" date="2015-03" db="EMBL/GenBank/DDBJ databases">
        <title>Luteipulveratus halotolerans sp. nov., a novel actinobacterium (Dermacoccaceae) from Sarawak, Malaysia.</title>
        <authorList>
            <person name="Juboi H."/>
            <person name="Basik A."/>
            <person name="Shamsul S.S."/>
            <person name="Arnold P."/>
            <person name="Schmitt E.K."/>
            <person name="Sanglier J.-J."/>
            <person name="Yeo T."/>
        </authorList>
    </citation>
    <scope>NUCLEOTIDE SEQUENCE [LARGE SCALE GENOMIC DNA]</scope>
    <source>
        <strain evidence="5 6">MN07-A0370</strain>
    </source>
</reference>
<keyword evidence="2" id="KW-0560">Oxidoreductase</keyword>
<dbReference type="Pfam" id="PF07992">
    <property type="entry name" value="Pyr_redox_2"/>
    <property type="match status" value="1"/>
</dbReference>
<dbReference type="SUPFAM" id="SSF51905">
    <property type="entry name" value="FAD/NAD(P)-binding domain"/>
    <property type="match status" value="1"/>
</dbReference>
<comment type="catalytic activity">
    <reaction evidence="3">
        <text>[thioredoxin]-dithiol + NADP(+) = [thioredoxin]-disulfide + NADPH + H(+)</text>
        <dbReference type="Rhea" id="RHEA:20345"/>
        <dbReference type="Rhea" id="RHEA-COMP:10698"/>
        <dbReference type="Rhea" id="RHEA-COMP:10700"/>
        <dbReference type="ChEBI" id="CHEBI:15378"/>
        <dbReference type="ChEBI" id="CHEBI:29950"/>
        <dbReference type="ChEBI" id="CHEBI:50058"/>
        <dbReference type="ChEBI" id="CHEBI:57783"/>
        <dbReference type="ChEBI" id="CHEBI:58349"/>
        <dbReference type="EC" id="1.8.1.9"/>
    </reaction>
</comment>
<name>A0A0K1JL91_9MICO</name>
<evidence type="ECO:0000259" key="4">
    <source>
        <dbReference type="Pfam" id="PF07992"/>
    </source>
</evidence>
<sequence>MKPATPAILLVTSDHRDEVVDEVNSRYARDYDVVVAGGLGEAVAAASSMQSRDVPVALIAVERSLPDAQGLVTIDCLHALIPTAKRLLLTAWEDWATAKEEIQQAQTTGRLDVSLVIPRGARDEEFHTAITESLSDWGWTTGGPVVDVVRIVSDQETSELNAMRDFLDRMGVPTRVYPSASPAAKEVLARAVSAGRPTDLPLVAAFDHDPISRPSIGKLGRVMFGDPDALGEDYVADLAVVGAGPAGLAAAVYGASEGLATVVLDSEAIGGQAGTSSMIRNYLGFPRGISGMRLAQRARFQASRFGARFFAARPVTSVVPGVDGAPHLIQLEGFTIRARTIVIASGVSYRRLGVPAIEDLVGLGVNYGAAMSAARDCAGTDVFVVGGGNSAGQAAIHLSRFARSVSILIRRDSLTETMSDYLIREIEGNSRIVVRPQTEVVDGGGGTRLEWLKLKGVGGEITKVHAGGLFLLLGAKPCVDWIPDTVALDERGFVRTGRDVPQDQWGGDVPPEALATTVPGVFAAGDVRSGSMKRVASASGEGAAVVPLVHTYLDESAPVPVVVPSA</sequence>
<dbReference type="PANTHER" id="PTHR48105">
    <property type="entry name" value="THIOREDOXIN REDUCTASE 1-RELATED-RELATED"/>
    <property type="match status" value="1"/>
</dbReference>
<dbReference type="AlphaFoldDB" id="A0A0K1JL91"/>